<dbReference type="OrthoDB" id="443524at2759"/>
<keyword evidence="2" id="KW-1185">Reference proteome</keyword>
<dbReference type="EMBL" id="JADBJN010000001">
    <property type="protein sequence ID" value="KAG5680620.1"/>
    <property type="molecule type" value="Genomic_DNA"/>
</dbReference>
<dbReference type="AlphaFoldDB" id="A0A9J6CEV7"/>
<dbReference type="Proteomes" id="UP001107558">
    <property type="component" value="Chromosome 1"/>
</dbReference>
<gene>
    <name evidence="1" type="ORF">PVAND_010114</name>
</gene>
<sequence length="618" mass="71481">MLRQIYNIKHFSIVNIRTISNYNHQLCKDFNDQLTRQSFKSNASDSLKILETSQLPELLHGLSIIKKNDIESDTLAQVFKKIFDLYKGDYELLQSELIKSPGFKNCCLMLRFHAPRMSPNDLVTCLKVLVSLKLNSHNKLIQQILHHIKDEINDLSIHQLAFVNYLLSKMEKTPLVSALEIAIPIVFNMNISMQLDHDNPDELCKLLKHVTESNLKISKKSVTNILTALTLHGTSLSLNAAHNIIWSLTSYNAKFIECSDIVDTLIQNCIFILNSNFNEDNFLKMQSALVKLTKKFKFTNLSTYYNETFFNNCVKHVINYDLGFNCAYRILRRLNDINFVSYDLLNYIDQKIIENHTHLSTLKMRYLMTLISAFSTANYKTDNWEILKSIILENPILLGELDMRGPILKFIVELLSLDFVPKIFFDRVLEEHFLAEMLNQNSSNNFANFPQLRLINQALTLLYKEHNVKLPDKMLMDIAIDAIPKETALTNDRLINLLETIFGTGTIQTNVQTKHGHLLEYVISFDKNQKAVIMPCKIKYFEDLPKSQIQSVAINFYMRKSSPINYPTKLRGIMTLRKKTLEAIGIKEVDLALHSLELLPENEKNGYVEREIRYVLEN</sequence>
<reference evidence="1" key="1">
    <citation type="submission" date="2021-03" db="EMBL/GenBank/DDBJ databases">
        <title>Chromosome level genome of the anhydrobiotic midge Polypedilum vanderplanki.</title>
        <authorList>
            <person name="Yoshida Y."/>
            <person name="Kikawada T."/>
            <person name="Gusev O."/>
        </authorList>
    </citation>
    <scope>NUCLEOTIDE SEQUENCE</scope>
    <source>
        <strain evidence="1">NIAS01</strain>
        <tissue evidence="1">Whole body or cell culture</tissue>
    </source>
</reference>
<accession>A0A9J6CEV7</accession>
<protein>
    <submittedName>
        <fullName evidence="1">Uncharacterized protein</fullName>
    </submittedName>
</protein>
<organism evidence="1 2">
    <name type="scientific">Polypedilum vanderplanki</name>
    <name type="common">Sleeping chironomid midge</name>
    <dbReference type="NCBI Taxonomy" id="319348"/>
    <lineage>
        <taxon>Eukaryota</taxon>
        <taxon>Metazoa</taxon>
        <taxon>Ecdysozoa</taxon>
        <taxon>Arthropoda</taxon>
        <taxon>Hexapoda</taxon>
        <taxon>Insecta</taxon>
        <taxon>Pterygota</taxon>
        <taxon>Neoptera</taxon>
        <taxon>Endopterygota</taxon>
        <taxon>Diptera</taxon>
        <taxon>Nematocera</taxon>
        <taxon>Chironomoidea</taxon>
        <taxon>Chironomidae</taxon>
        <taxon>Chironominae</taxon>
        <taxon>Polypedilum</taxon>
        <taxon>Polypedilum</taxon>
    </lineage>
</organism>
<evidence type="ECO:0000313" key="2">
    <source>
        <dbReference type="Proteomes" id="UP001107558"/>
    </source>
</evidence>
<name>A0A9J6CEV7_POLVA</name>
<evidence type="ECO:0000313" key="1">
    <source>
        <dbReference type="EMBL" id="KAG5680620.1"/>
    </source>
</evidence>
<proteinExistence type="predicted"/>
<comment type="caution">
    <text evidence="1">The sequence shown here is derived from an EMBL/GenBank/DDBJ whole genome shotgun (WGS) entry which is preliminary data.</text>
</comment>